<feature type="transmembrane region" description="Helical" evidence="3">
    <location>
        <begin position="20"/>
        <end position="40"/>
    </location>
</feature>
<evidence type="ECO:0000256" key="1">
    <source>
        <dbReference type="SAM" id="Coils"/>
    </source>
</evidence>
<evidence type="ECO:0000256" key="3">
    <source>
        <dbReference type="SAM" id="Phobius"/>
    </source>
</evidence>
<dbReference type="EMBL" id="CAJNIZ010001514">
    <property type="protein sequence ID" value="CAE7192766.1"/>
    <property type="molecule type" value="Genomic_DNA"/>
</dbReference>
<feature type="coiled-coil region" evidence="1">
    <location>
        <begin position="411"/>
        <end position="452"/>
    </location>
</feature>
<feature type="region of interest" description="Disordered" evidence="2">
    <location>
        <begin position="490"/>
        <end position="540"/>
    </location>
</feature>
<evidence type="ECO:0000313" key="5">
    <source>
        <dbReference type="Proteomes" id="UP000649617"/>
    </source>
</evidence>
<dbReference type="InterPro" id="IPR036188">
    <property type="entry name" value="FAD/NAD-bd_sf"/>
</dbReference>
<dbReference type="SUPFAM" id="SSF51905">
    <property type="entry name" value="FAD/NAD(P)-binding domain"/>
    <property type="match status" value="1"/>
</dbReference>
<feature type="compositionally biased region" description="Acidic residues" evidence="2">
    <location>
        <begin position="490"/>
        <end position="501"/>
    </location>
</feature>
<feature type="compositionally biased region" description="Low complexity" evidence="2">
    <location>
        <begin position="522"/>
        <end position="531"/>
    </location>
</feature>
<evidence type="ECO:0000313" key="4">
    <source>
        <dbReference type="EMBL" id="CAE7192766.1"/>
    </source>
</evidence>
<evidence type="ECO:0000256" key="2">
    <source>
        <dbReference type="SAM" id="MobiDB-lite"/>
    </source>
</evidence>
<name>A0A812J4W8_SYMPI</name>
<protein>
    <submittedName>
        <fullName evidence="4">Uncharacterized protein</fullName>
    </submittedName>
</protein>
<keyword evidence="3" id="KW-0472">Membrane</keyword>
<keyword evidence="5" id="KW-1185">Reference proteome</keyword>
<dbReference type="Proteomes" id="UP000649617">
    <property type="component" value="Unassembled WGS sequence"/>
</dbReference>
<feature type="region of interest" description="Disordered" evidence="2">
    <location>
        <begin position="684"/>
        <end position="717"/>
    </location>
</feature>
<dbReference type="OrthoDB" id="418976at2759"/>
<proteinExistence type="predicted"/>
<accession>A0A812J4W8</accession>
<feature type="region of interest" description="Disordered" evidence="2">
    <location>
        <begin position="575"/>
        <end position="631"/>
    </location>
</feature>
<feature type="region of interest" description="Disordered" evidence="2">
    <location>
        <begin position="791"/>
        <end position="814"/>
    </location>
</feature>
<feature type="compositionally biased region" description="Low complexity" evidence="2">
    <location>
        <begin position="700"/>
        <end position="714"/>
    </location>
</feature>
<comment type="caution">
    <text evidence="4">The sequence shown here is derived from an EMBL/GenBank/DDBJ whole genome shotgun (WGS) entry which is preliminary data.</text>
</comment>
<keyword evidence="1" id="KW-0175">Coiled coil</keyword>
<organism evidence="4 5">
    <name type="scientific">Symbiodinium pilosum</name>
    <name type="common">Dinoflagellate</name>
    <dbReference type="NCBI Taxonomy" id="2952"/>
    <lineage>
        <taxon>Eukaryota</taxon>
        <taxon>Sar</taxon>
        <taxon>Alveolata</taxon>
        <taxon>Dinophyceae</taxon>
        <taxon>Suessiales</taxon>
        <taxon>Symbiodiniaceae</taxon>
        <taxon>Symbiodinium</taxon>
    </lineage>
</organism>
<keyword evidence="3" id="KW-0812">Transmembrane</keyword>
<dbReference type="AlphaFoldDB" id="A0A812J4W8"/>
<keyword evidence="3" id="KW-1133">Transmembrane helix</keyword>
<gene>
    <name evidence="4" type="ORF">SPIL2461_LOCUS1547</name>
</gene>
<sequence>MQASRSPASSPLSGTNDALSIRVAIVGAGPVGLWVAVLLARAHARLFSTSSGFRITRLPGAPEINVFERRADDGGWGSRRIVLAMSNASQDSLNSRILSDKELSARHCFAPTCSINLIESVLRQEFEKYAAAGFGAIHLGKVVEDPEVLLADHDVVFVATGRSWPGEGWRRGHGFELAVGQSDEALILKFVLQPAPELGKILQEVRSAVGRFEAPGLPMYILRPGASEEQGWLWVLGLPADIIRHLRGAILEASQKDFAASHASQGLKLSSFLGVLTSVPPRKSRSKLVAGLRAAFTYLDKHLRPCEVAPRITLASYWHSSEVVQRVQLGSRTGWIVLVGDAACGKPFYFGSNLNGHFQDALALLSAPWAHWPRQAQGESLHPQRATGLSSDMLPNIVGASLKVKAAASTQVALAEERQRSEAEKRDLKATIAELESRLQLQDEELRRQDDRQQELSHDLHEARRVAEERQQAAEKAWQHIEQVRMSVAAEDEAVEQEEEVTTLPSSRAASPEMGLRPASGRSPTQSRPSASPSPPRGADVTSLEITKVEAAVQAAQHPAGEVVLGAVEDLDASPIASASPPGAGTLSSPRACGQPSVPEEKRSKLGGTQAQDVQILPQAGSPSITSRTQEDGLCNDRLRALELCMEETRRQLEVCLETASRSYPSMASPAKVEATEEPIPAYASRPVSPERLASHPAEEAAAGRSRAASPSLATQSWTDAPATELPHVHLQGCLLLRSLLATQLDPPELLQKAQAMMRLKAAVGEVYAVLCLQTKAKSFLAQSRVAELAQRRRPRPQSASSAPFRHVTNASEAQRRRMTLEGAAHRSGGEEATGVTARRRWTACARPESVPPLPLEFVQFGERVVREVSLGQPAQAEQDVHVTDEATPCRNPCGSAISAARSLMVKDGKPARPMSIAPYERVLLAQTVSA</sequence>
<reference evidence="4" key="1">
    <citation type="submission" date="2021-02" db="EMBL/GenBank/DDBJ databases">
        <authorList>
            <person name="Dougan E. K."/>
            <person name="Rhodes N."/>
            <person name="Thang M."/>
            <person name="Chan C."/>
        </authorList>
    </citation>
    <scope>NUCLEOTIDE SEQUENCE</scope>
</reference>